<dbReference type="AlphaFoldDB" id="A0AAD7CM32"/>
<evidence type="ECO:0000313" key="2">
    <source>
        <dbReference type="EMBL" id="KAJ7652970.1"/>
    </source>
</evidence>
<evidence type="ECO:0000256" key="1">
    <source>
        <dbReference type="SAM" id="MobiDB-lite"/>
    </source>
</evidence>
<feature type="compositionally biased region" description="Basic and acidic residues" evidence="1">
    <location>
        <begin position="719"/>
        <end position="730"/>
    </location>
</feature>
<dbReference type="Proteomes" id="UP001221757">
    <property type="component" value="Unassembled WGS sequence"/>
</dbReference>
<feature type="region of interest" description="Disordered" evidence="1">
    <location>
        <begin position="333"/>
        <end position="370"/>
    </location>
</feature>
<comment type="caution">
    <text evidence="2">The sequence shown here is derived from an EMBL/GenBank/DDBJ whole genome shotgun (WGS) entry which is preliminary data.</text>
</comment>
<protein>
    <submittedName>
        <fullName evidence="2">Uncharacterized protein</fullName>
    </submittedName>
</protein>
<feature type="region of interest" description="Disordered" evidence="1">
    <location>
        <begin position="60"/>
        <end position="126"/>
    </location>
</feature>
<feature type="compositionally biased region" description="Basic and acidic residues" evidence="1">
    <location>
        <begin position="110"/>
        <end position="126"/>
    </location>
</feature>
<sequence length="827" mass="90728">MRSVLLRSSTPAAEGRMRAAAGMYHLSSSWCGSTQVVVHLRPGARLRLVARGLVLDQDQKEWEGRGRRKVESSTAHGNEKKAVGRERRRRMGCGRGTDGVSIRGSMTRSNEQEREARRVNGGRKDGARQNFLQCRVSRATPSCAAFSRASLPRRPARWRRSRRIGVHLGLFMYGERDPRHVAPAGNSPYSRPSPYGEEERDTRRAGWGDRGREALRVERRSPSNRARRPGRRVRERRARKTAGEAEAEAEDEAPGAGGAGTTLGYSLFEGPADGVVTPAGSVGKVGQAECVPRAKRGAAAGDGEDVGVLGVLWSRNGNCSNVDAARSASRLLMGKGGASRPPSPTPTPRRHHQVARAASECARRHPSPPQARFRWISEVSRQCPRPCGAAPKQRLPSNWLTSGLGWRKPAHETRAGRGGIGGALEFIWRAWGILTEWQRCDAREKPATEGGRGPRGCYKLQSPYDAGYRLERQRRVPGVSDVFQRASPASSQAETCYARSGCVRVGALASRVLRPFVHARAEITRGPPRTRLCRYARRCRPASRATRVWTVCETASECRGCAARSVRWTRGAVRAASACPRDAARIGLRLRVSPRTARSCRVPTGARASELHATPAERGSPLAFPSQDPEHFERGRRQKRGGAHGTRADTRRGNAACACAARDAGLTGILPIKKNQRENGWGLPCAHLASCVLVFRVDASVGARRGRSRGSRPCTSLGVDERRRGNGAGGRERVRWIGRYMKRNEKRAGPTSLMKEQVSDEERSGIQMYVPRSCVAALKVWTRERRGRMGVGERRGHRKHDGVILCAWIGSRGNSLSQEDSCKSHTG</sequence>
<feature type="compositionally biased region" description="Basic residues" evidence="1">
    <location>
        <begin position="225"/>
        <end position="240"/>
    </location>
</feature>
<accession>A0AAD7CM32</accession>
<gene>
    <name evidence="2" type="ORF">B0H17DRAFT_1147210</name>
</gene>
<evidence type="ECO:0000313" key="3">
    <source>
        <dbReference type="Proteomes" id="UP001221757"/>
    </source>
</evidence>
<proteinExistence type="predicted"/>
<dbReference type="EMBL" id="JARKIE010000340">
    <property type="protein sequence ID" value="KAJ7652970.1"/>
    <property type="molecule type" value="Genomic_DNA"/>
</dbReference>
<feature type="compositionally biased region" description="Basic and acidic residues" evidence="1">
    <location>
        <begin position="60"/>
        <end position="85"/>
    </location>
</feature>
<feature type="region of interest" description="Disordered" evidence="1">
    <location>
        <begin position="177"/>
        <end position="264"/>
    </location>
</feature>
<reference evidence="2" key="1">
    <citation type="submission" date="2023-03" db="EMBL/GenBank/DDBJ databases">
        <title>Massive genome expansion in bonnet fungi (Mycena s.s.) driven by repeated elements and novel gene families across ecological guilds.</title>
        <authorList>
            <consortium name="Lawrence Berkeley National Laboratory"/>
            <person name="Harder C.B."/>
            <person name="Miyauchi S."/>
            <person name="Viragh M."/>
            <person name="Kuo A."/>
            <person name="Thoen E."/>
            <person name="Andreopoulos B."/>
            <person name="Lu D."/>
            <person name="Skrede I."/>
            <person name="Drula E."/>
            <person name="Henrissat B."/>
            <person name="Morin E."/>
            <person name="Kohler A."/>
            <person name="Barry K."/>
            <person name="LaButti K."/>
            <person name="Morin E."/>
            <person name="Salamov A."/>
            <person name="Lipzen A."/>
            <person name="Mereny Z."/>
            <person name="Hegedus B."/>
            <person name="Baldrian P."/>
            <person name="Stursova M."/>
            <person name="Weitz H."/>
            <person name="Taylor A."/>
            <person name="Grigoriev I.V."/>
            <person name="Nagy L.G."/>
            <person name="Martin F."/>
            <person name="Kauserud H."/>
        </authorList>
    </citation>
    <scope>NUCLEOTIDE SEQUENCE</scope>
    <source>
        <strain evidence="2">CBHHK067</strain>
    </source>
</reference>
<keyword evidence="3" id="KW-1185">Reference proteome</keyword>
<name>A0AAD7CM32_MYCRO</name>
<feature type="region of interest" description="Disordered" evidence="1">
    <location>
        <begin position="601"/>
        <end position="649"/>
    </location>
</feature>
<organism evidence="2 3">
    <name type="scientific">Mycena rosella</name>
    <name type="common">Pink bonnet</name>
    <name type="synonym">Agaricus rosellus</name>
    <dbReference type="NCBI Taxonomy" id="1033263"/>
    <lineage>
        <taxon>Eukaryota</taxon>
        <taxon>Fungi</taxon>
        <taxon>Dikarya</taxon>
        <taxon>Basidiomycota</taxon>
        <taxon>Agaricomycotina</taxon>
        <taxon>Agaricomycetes</taxon>
        <taxon>Agaricomycetidae</taxon>
        <taxon>Agaricales</taxon>
        <taxon>Marasmiineae</taxon>
        <taxon>Mycenaceae</taxon>
        <taxon>Mycena</taxon>
    </lineage>
</organism>
<feature type="region of interest" description="Disordered" evidence="1">
    <location>
        <begin position="704"/>
        <end position="730"/>
    </location>
</feature>
<feature type="compositionally biased region" description="Basic and acidic residues" evidence="1">
    <location>
        <begin position="200"/>
        <end position="221"/>
    </location>
</feature>